<sequence>MLSNKNINFVWIQLMLLTLLSAFIAETADISLAVIIIVAVTIGYKGRMIVDHFMELINANQYIRTTMRLYFYVIPLMIVLAYLFPDALVRMTTLQ</sequence>
<feature type="transmembrane region" description="Helical" evidence="6">
    <location>
        <begin position="7"/>
        <end position="24"/>
    </location>
</feature>
<name>A0A0T5YZW3_9GAMM</name>
<keyword evidence="5 6" id="KW-0472">Membrane</keyword>
<evidence type="ECO:0000256" key="2">
    <source>
        <dbReference type="ARBA" id="ARBA00022475"/>
    </source>
</evidence>
<gene>
    <name evidence="7" type="ORF">Ga0074115_13227</name>
    <name evidence="8" type="ORF">Ga0076813_13335</name>
</gene>
<evidence type="ECO:0000313" key="9">
    <source>
        <dbReference type="Proteomes" id="UP000051276"/>
    </source>
</evidence>
<organism evidence="7 10">
    <name type="scientific">endosymbiont of Ridgeia piscesae</name>
    <dbReference type="NCBI Taxonomy" id="54398"/>
    <lineage>
        <taxon>Bacteria</taxon>
        <taxon>Pseudomonadati</taxon>
        <taxon>Pseudomonadota</taxon>
        <taxon>Gammaproteobacteria</taxon>
        <taxon>sulfur-oxidizing symbionts</taxon>
    </lineage>
</organism>
<evidence type="ECO:0000256" key="4">
    <source>
        <dbReference type="ARBA" id="ARBA00022989"/>
    </source>
</evidence>
<feature type="transmembrane region" description="Helical" evidence="6">
    <location>
        <begin position="30"/>
        <end position="48"/>
    </location>
</feature>
<dbReference type="InterPro" id="IPR005171">
    <property type="entry name" value="Cyt_c_oxidase_su4_prok"/>
</dbReference>
<dbReference type="Proteomes" id="UP000051634">
    <property type="component" value="Unassembled WGS sequence"/>
</dbReference>
<evidence type="ECO:0000313" key="8">
    <source>
        <dbReference type="EMBL" id="KRT58341.1"/>
    </source>
</evidence>
<keyword evidence="4 6" id="KW-1133">Transmembrane helix</keyword>
<evidence type="ECO:0000256" key="3">
    <source>
        <dbReference type="ARBA" id="ARBA00022692"/>
    </source>
</evidence>
<evidence type="ECO:0000313" key="7">
    <source>
        <dbReference type="EMBL" id="KRT56148.1"/>
    </source>
</evidence>
<keyword evidence="2" id="KW-1003">Cell membrane</keyword>
<accession>A0A0T5YZW3</accession>
<evidence type="ECO:0000256" key="6">
    <source>
        <dbReference type="SAM" id="Phobius"/>
    </source>
</evidence>
<dbReference type="OrthoDB" id="6227821at2"/>
<dbReference type="Pfam" id="PF03626">
    <property type="entry name" value="COX4_pro"/>
    <property type="match status" value="1"/>
</dbReference>
<evidence type="ECO:0000256" key="5">
    <source>
        <dbReference type="ARBA" id="ARBA00023136"/>
    </source>
</evidence>
<dbReference type="AlphaFoldDB" id="A0A0T5YZW3"/>
<feature type="transmembrane region" description="Helical" evidence="6">
    <location>
        <begin position="69"/>
        <end position="85"/>
    </location>
</feature>
<proteinExistence type="predicted"/>
<dbReference type="GO" id="GO:0005886">
    <property type="term" value="C:plasma membrane"/>
    <property type="evidence" value="ECO:0007669"/>
    <property type="project" value="UniProtKB-SubCell"/>
</dbReference>
<keyword evidence="10" id="KW-1185">Reference proteome</keyword>
<reference evidence="9 10" key="1">
    <citation type="submission" date="2015-11" db="EMBL/GenBank/DDBJ databases">
        <title>The genome of Candidatus Endoriftia persephone in Ridgeia piscesae and population structure of the North Eastern Pacific vestimentiferan symbionts.</title>
        <authorList>
            <person name="Perez M."/>
            <person name="Juniper K.S."/>
        </authorList>
    </citation>
    <scope>NUCLEOTIDE SEQUENCE [LARGE SCALE GENOMIC DNA]</scope>
    <source>
        <strain evidence="8">Ind10</strain>
        <strain evidence="7">Ind11</strain>
    </source>
</reference>
<keyword evidence="3 6" id="KW-0812">Transmembrane</keyword>
<comment type="subcellular location">
    <subcellularLocation>
        <location evidence="1">Cell membrane</location>
        <topology evidence="1">Multi-pass membrane protein</topology>
    </subcellularLocation>
</comment>
<dbReference type="EMBL" id="LMXI01000361">
    <property type="protein sequence ID" value="KRT58341.1"/>
    <property type="molecule type" value="Genomic_DNA"/>
</dbReference>
<dbReference type="EMBL" id="LDXT01000065">
    <property type="protein sequence ID" value="KRT56148.1"/>
    <property type="molecule type" value="Genomic_DNA"/>
</dbReference>
<dbReference type="RefSeq" id="WP_057955952.1">
    <property type="nucleotide sequence ID" value="NZ_KQ556900.1"/>
</dbReference>
<dbReference type="Proteomes" id="UP000051276">
    <property type="component" value="Unassembled WGS sequence"/>
</dbReference>
<evidence type="ECO:0000313" key="10">
    <source>
        <dbReference type="Proteomes" id="UP000051634"/>
    </source>
</evidence>
<comment type="caution">
    <text evidence="7">The sequence shown here is derived from an EMBL/GenBank/DDBJ whole genome shotgun (WGS) entry which is preliminary data.</text>
</comment>
<protein>
    <submittedName>
        <fullName evidence="7 8">Cytochrome C oxidase subunit IV</fullName>
    </submittedName>
</protein>
<evidence type="ECO:0000256" key="1">
    <source>
        <dbReference type="ARBA" id="ARBA00004651"/>
    </source>
</evidence>